<keyword evidence="3" id="KW-1185">Reference proteome</keyword>
<keyword evidence="1" id="KW-0812">Transmembrane</keyword>
<keyword evidence="1" id="KW-1133">Transmembrane helix</keyword>
<evidence type="ECO:0000256" key="1">
    <source>
        <dbReference type="SAM" id="Phobius"/>
    </source>
</evidence>
<protein>
    <submittedName>
        <fullName evidence="2">VWA domain containing CoxE-like protein</fullName>
    </submittedName>
</protein>
<feature type="transmembrane region" description="Helical" evidence="1">
    <location>
        <begin position="52"/>
        <end position="70"/>
    </location>
</feature>
<dbReference type="EMBL" id="CP036272">
    <property type="protein sequence ID" value="QDT59311.1"/>
    <property type="molecule type" value="Genomic_DNA"/>
</dbReference>
<keyword evidence="1" id="KW-0472">Membrane</keyword>
<evidence type="ECO:0000313" key="2">
    <source>
        <dbReference type="EMBL" id="QDT59311.1"/>
    </source>
</evidence>
<gene>
    <name evidence="2" type="ORF">SV7mr_18180</name>
</gene>
<dbReference type="PANTHER" id="PTHR37947:SF1">
    <property type="entry name" value="BLL2462 PROTEIN"/>
    <property type="match status" value="1"/>
</dbReference>
<dbReference type="Gene3D" id="3.40.50.880">
    <property type="match status" value="1"/>
</dbReference>
<proteinExistence type="predicted"/>
<accession>A0A517ST58</accession>
<name>A0A517ST58_9BACT</name>
<dbReference type="SUPFAM" id="SSF52317">
    <property type="entry name" value="Class I glutamine amidotransferase-like"/>
    <property type="match status" value="1"/>
</dbReference>
<organism evidence="2 3">
    <name type="scientific">Stieleria bergensis</name>
    <dbReference type="NCBI Taxonomy" id="2528025"/>
    <lineage>
        <taxon>Bacteria</taxon>
        <taxon>Pseudomonadati</taxon>
        <taxon>Planctomycetota</taxon>
        <taxon>Planctomycetia</taxon>
        <taxon>Pirellulales</taxon>
        <taxon>Pirellulaceae</taxon>
        <taxon>Stieleria</taxon>
    </lineage>
</organism>
<dbReference type="AlphaFoldDB" id="A0A517ST58"/>
<dbReference type="Gene3D" id="3.40.50.410">
    <property type="entry name" value="von Willebrand factor, type A domain"/>
    <property type="match status" value="1"/>
</dbReference>
<dbReference type="InterPro" id="IPR029062">
    <property type="entry name" value="Class_I_gatase-like"/>
</dbReference>
<dbReference type="InterPro" id="IPR036465">
    <property type="entry name" value="vWFA_dom_sf"/>
</dbReference>
<dbReference type="OrthoDB" id="252901at2"/>
<dbReference type="RefSeq" id="WP_145271112.1">
    <property type="nucleotide sequence ID" value="NZ_CP036272.1"/>
</dbReference>
<evidence type="ECO:0000313" key="3">
    <source>
        <dbReference type="Proteomes" id="UP000315003"/>
    </source>
</evidence>
<dbReference type="Proteomes" id="UP000315003">
    <property type="component" value="Chromosome"/>
</dbReference>
<reference evidence="2 3" key="1">
    <citation type="submission" date="2019-02" db="EMBL/GenBank/DDBJ databases">
        <title>Deep-cultivation of Planctomycetes and their phenomic and genomic characterization uncovers novel biology.</title>
        <authorList>
            <person name="Wiegand S."/>
            <person name="Jogler M."/>
            <person name="Boedeker C."/>
            <person name="Pinto D."/>
            <person name="Vollmers J."/>
            <person name="Rivas-Marin E."/>
            <person name="Kohn T."/>
            <person name="Peeters S.H."/>
            <person name="Heuer A."/>
            <person name="Rast P."/>
            <person name="Oberbeckmann S."/>
            <person name="Bunk B."/>
            <person name="Jeske O."/>
            <person name="Meyerdierks A."/>
            <person name="Storesund J.E."/>
            <person name="Kallscheuer N."/>
            <person name="Luecker S."/>
            <person name="Lage O.M."/>
            <person name="Pohl T."/>
            <person name="Merkel B.J."/>
            <person name="Hornburger P."/>
            <person name="Mueller R.-W."/>
            <person name="Bruemmer F."/>
            <person name="Labrenz M."/>
            <person name="Spormann A.M."/>
            <person name="Op den Camp H."/>
            <person name="Overmann J."/>
            <person name="Amann R."/>
            <person name="Jetten M.S.M."/>
            <person name="Mascher T."/>
            <person name="Medema M.H."/>
            <person name="Devos D.P."/>
            <person name="Kaster A.-K."/>
            <person name="Ovreas L."/>
            <person name="Rohde M."/>
            <person name="Galperin M.Y."/>
            <person name="Jogler C."/>
        </authorList>
    </citation>
    <scope>NUCLEOTIDE SEQUENCE [LARGE SCALE GENOMIC DNA]</scope>
    <source>
        <strain evidence="2 3">SV_7m_r</strain>
    </source>
</reference>
<feature type="transmembrane region" description="Helical" evidence="1">
    <location>
        <begin position="20"/>
        <end position="40"/>
    </location>
</feature>
<sequence length="790" mass="88445">MTQASTSNSELEQLFWARPLETPLMIAAFAAVLLWSLYLYRRSWGLSPWLRFTLGFARLLVLLLIVAALFEPMAVVRETRTSQRTLPVLIDVSESMSIIDPRRRSVDLAEAATALNLVVPSAEDISLNLDSQQRQLIATSTRLNLATTLLSETAQPTLETLGQSLDVSYHAFGEESRLISDSIALTAKDAASLNAQASQTSITNALKSVTTSGAGPTAGVVILSDGLETGSSQEAEAVLQDLSARGIPVFTVPLGLSDPDDVSIQSIVMQEVAYSGDKVPVRVQLQSKGYEKRTATLSVMLNDRRVSSRTVRFEGGLQFEDIDFRVDVYDKGAAEIEIKIEAFNDEVSVENNRVLRSIRVVNEKVNVLYIEGNARWEYRYLRAILKRDPRINATFIASNVGPEVARNSTEHIERFPNNREEAFQYDLVILGDVDAAFFTDDEFGLLEELVRDRGASLLMLCGPMYSPTSYQNTPVQAMLPVRFEPEGRWEEVADSVYPGLTAEGASSLVMTLENDPDSNDRVWSRMAPMDHLPPLLGPKSGATVLTVLSDSVDRDQGYPLVAWQRYGTGKCMSIATDRLWRLRYRTGDKYHWRVWSQCIQFMTLSRLMGEHKRIRLETDRAIYNLGNQCRLYAHVLDDNFDPVLQPEFDVFVVSMDEGESQTRISLRPDRSQPGLYEGYFAPQTSGRFRLESTADDQEISNTTEFQVANINPELTDTNTDVAHLKRIAKLTGGQCLTIQEFATLPSFIDQSPVTATVRTERSLWDNSWIACLLIGLLGIEWIQRRRHDLP</sequence>
<dbReference type="SUPFAM" id="SSF53300">
    <property type="entry name" value="vWA-like"/>
    <property type="match status" value="1"/>
</dbReference>
<dbReference type="PANTHER" id="PTHR37947">
    <property type="entry name" value="BLL2462 PROTEIN"/>
    <property type="match status" value="1"/>
</dbReference>